<evidence type="ECO:0000256" key="8">
    <source>
        <dbReference type="ARBA" id="ARBA00072277"/>
    </source>
</evidence>
<dbReference type="EMBL" id="CP076642">
    <property type="protein sequence ID" value="QXO16367.1"/>
    <property type="molecule type" value="Genomic_DNA"/>
</dbReference>
<dbReference type="CDD" id="cd01011">
    <property type="entry name" value="nicotinamidase"/>
    <property type="match status" value="1"/>
</dbReference>
<evidence type="ECO:0000256" key="3">
    <source>
        <dbReference type="ARBA" id="ARBA00022723"/>
    </source>
</evidence>
<accession>A0A975YM60</accession>
<evidence type="ECO:0000256" key="5">
    <source>
        <dbReference type="ARBA" id="ARBA00037900"/>
    </source>
</evidence>
<evidence type="ECO:0000256" key="6">
    <source>
        <dbReference type="ARBA" id="ARBA00039017"/>
    </source>
</evidence>
<dbReference type="GO" id="GO:0046872">
    <property type="term" value="F:metal ion binding"/>
    <property type="evidence" value="ECO:0007669"/>
    <property type="project" value="UniProtKB-KW"/>
</dbReference>
<keyword evidence="11" id="KW-1185">Reference proteome</keyword>
<dbReference type="NCBIfam" id="NF008623">
    <property type="entry name" value="PRK11609.1"/>
    <property type="match status" value="1"/>
</dbReference>
<evidence type="ECO:0000256" key="1">
    <source>
        <dbReference type="ARBA" id="ARBA00006336"/>
    </source>
</evidence>
<proteinExistence type="inferred from homology"/>
<dbReference type="Proteomes" id="UP000694232">
    <property type="component" value="Chromosome 2"/>
</dbReference>
<keyword evidence="3" id="KW-0479">Metal-binding</keyword>
<dbReference type="EC" id="3.5.1.19" evidence="6"/>
<protein>
    <recommendedName>
        <fullName evidence="8">Nicotinamidase</fullName>
        <ecNumber evidence="6">3.5.1.19</ecNumber>
    </recommendedName>
    <alternativeName>
        <fullName evidence="7">Nicotinamide deamidase</fullName>
    </alternativeName>
</protein>
<comment type="similarity">
    <text evidence="1">Belongs to the isochorismatase family.</text>
</comment>
<feature type="domain" description="Isochorismatase-like" evidence="9">
    <location>
        <begin position="4"/>
        <end position="200"/>
    </location>
</feature>
<evidence type="ECO:0000313" key="11">
    <source>
        <dbReference type="Proteomes" id="UP000694232"/>
    </source>
</evidence>
<reference evidence="10" key="1">
    <citation type="submission" date="2021-06" db="EMBL/GenBank/DDBJ databases">
        <title>Vibrio nov. sp., novel gut bacterium isolated from Yellow Sea oyster.</title>
        <authorList>
            <person name="Muhammad N."/>
            <person name="Nguyen T.H."/>
            <person name="Lee Y.-J."/>
            <person name="Ko J."/>
            <person name="Kim S.-G."/>
        </authorList>
    </citation>
    <scope>NUCLEOTIDE SEQUENCE</scope>
    <source>
        <strain evidence="10">OG9-811</strain>
    </source>
</reference>
<dbReference type="PANTHER" id="PTHR11080">
    <property type="entry name" value="PYRAZINAMIDASE/NICOTINAMIDASE"/>
    <property type="match status" value="1"/>
</dbReference>
<name>A0A975YM60_9VIBR</name>
<organism evidence="10 11">
    <name type="scientific">Vibrio ostreae</name>
    <dbReference type="NCBI Taxonomy" id="2841925"/>
    <lineage>
        <taxon>Bacteria</taxon>
        <taxon>Pseudomonadati</taxon>
        <taxon>Pseudomonadota</taxon>
        <taxon>Gammaproteobacteria</taxon>
        <taxon>Vibrionales</taxon>
        <taxon>Vibrionaceae</taxon>
        <taxon>Vibrio</taxon>
    </lineage>
</organism>
<evidence type="ECO:0000259" key="9">
    <source>
        <dbReference type="Pfam" id="PF00857"/>
    </source>
</evidence>
<keyword evidence="2" id="KW-0662">Pyridine nucleotide biosynthesis</keyword>
<dbReference type="InterPro" id="IPR000868">
    <property type="entry name" value="Isochorismatase-like_dom"/>
</dbReference>
<keyword evidence="4 10" id="KW-0378">Hydrolase</keyword>
<evidence type="ECO:0000256" key="4">
    <source>
        <dbReference type="ARBA" id="ARBA00022801"/>
    </source>
</evidence>
<evidence type="ECO:0000256" key="2">
    <source>
        <dbReference type="ARBA" id="ARBA00022642"/>
    </source>
</evidence>
<dbReference type="GO" id="GO:0019363">
    <property type="term" value="P:pyridine nucleotide biosynthetic process"/>
    <property type="evidence" value="ECO:0007669"/>
    <property type="project" value="UniProtKB-KW"/>
</dbReference>
<dbReference type="RefSeq" id="WP_218562027.1">
    <property type="nucleotide sequence ID" value="NZ_CP076642.1"/>
</dbReference>
<dbReference type="PANTHER" id="PTHR11080:SF2">
    <property type="entry name" value="LD05707P"/>
    <property type="match status" value="1"/>
</dbReference>
<dbReference type="FunFam" id="3.40.50.850:FF:000006">
    <property type="entry name" value="Bifunctional pyrazinamidase/nicotinamidase"/>
    <property type="match status" value="1"/>
</dbReference>
<dbReference type="KEGG" id="vos:KNV97_02320"/>
<dbReference type="GO" id="GO:0008936">
    <property type="term" value="F:nicotinamidase activity"/>
    <property type="evidence" value="ECO:0007669"/>
    <property type="project" value="UniProtKB-EC"/>
</dbReference>
<dbReference type="Pfam" id="PF00857">
    <property type="entry name" value="Isochorismatase"/>
    <property type="match status" value="1"/>
</dbReference>
<evidence type="ECO:0000313" key="10">
    <source>
        <dbReference type="EMBL" id="QXO16367.1"/>
    </source>
</evidence>
<comment type="pathway">
    <text evidence="5">Cofactor biosynthesis; nicotinate biosynthesis; nicotinate from nicotinamide: step 1/1.</text>
</comment>
<evidence type="ECO:0000256" key="7">
    <source>
        <dbReference type="ARBA" id="ARBA00043224"/>
    </source>
</evidence>
<dbReference type="AlphaFoldDB" id="A0A975YM60"/>
<dbReference type="InterPro" id="IPR052347">
    <property type="entry name" value="Isochorismatase_Nicotinamidase"/>
</dbReference>
<gene>
    <name evidence="10" type="primary">pncA</name>
    <name evidence="10" type="ORF">KNV97_02320</name>
</gene>
<sequence length="208" mass="22434">MSKALILVDVQNDFSPSGALPVPQGDQIVPVINQLIPHFEHVIATKDWHPAGHASFASVQGKQPGDVIDLKGISQIMWPDHCVQFSHGAEFIAGLNSEAITHTVVKGTNPSIDSYSGFFDNQRLQSTGLSDYLAEQGIDEVYVVGLATDYCVKFTALDAVSLGLRTWVIKDACRGVNIAPQDSDDAFQAMQDAGCELISSSVFLAQQM</sequence>